<dbReference type="InParanoid" id="G3I7R2"/>
<evidence type="ECO:0000313" key="2">
    <source>
        <dbReference type="EMBL" id="EGW14715.1"/>
    </source>
</evidence>
<sequence length="67" mass="7597">MDTQPGSMVGLRSHGRLFTVEDKCLYRCIDIGDRKGLMEPLSLLFVMCGMMVIEVLSVRTIIKISYE</sequence>
<dbReference type="Proteomes" id="UP000001075">
    <property type="component" value="Unassembled WGS sequence"/>
</dbReference>
<dbReference type="AlphaFoldDB" id="G3I7R2"/>
<name>G3I7R2_CRIGR</name>
<evidence type="ECO:0000256" key="1">
    <source>
        <dbReference type="SAM" id="Phobius"/>
    </source>
</evidence>
<protein>
    <submittedName>
        <fullName evidence="2">Uncharacterized protein</fullName>
    </submittedName>
</protein>
<evidence type="ECO:0000313" key="3">
    <source>
        <dbReference type="Proteomes" id="UP000001075"/>
    </source>
</evidence>
<accession>G3I7R2</accession>
<keyword evidence="1" id="KW-0812">Transmembrane</keyword>
<gene>
    <name evidence="2" type="ORF">I79_019559</name>
</gene>
<dbReference type="EMBL" id="JH001451">
    <property type="protein sequence ID" value="EGW14715.1"/>
    <property type="molecule type" value="Genomic_DNA"/>
</dbReference>
<keyword evidence="1" id="KW-0472">Membrane</keyword>
<organism evidence="2 3">
    <name type="scientific">Cricetulus griseus</name>
    <name type="common">Chinese hamster</name>
    <name type="synonym">Cricetulus barabensis griseus</name>
    <dbReference type="NCBI Taxonomy" id="10029"/>
    <lineage>
        <taxon>Eukaryota</taxon>
        <taxon>Metazoa</taxon>
        <taxon>Chordata</taxon>
        <taxon>Craniata</taxon>
        <taxon>Vertebrata</taxon>
        <taxon>Euteleostomi</taxon>
        <taxon>Mammalia</taxon>
        <taxon>Eutheria</taxon>
        <taxon>Euarchontoglires</taxon>
        <taxon>Glires</taxon>
        <taxon>Rodentia</taxon>
        <taxon>Myomorpha</taxon>
        <taxon>Muroidea</taxon>
        <taxon>Cricetidae</taxon>
        <taxon>Cricetinae</taxon>
        <taxon>Cricetulus</taxon>
    </lineage>
</organism>
<proteinExistence type="predicted"/>
<feature type="transmembrane region" description="Helical" evidence="1">
    <location>
        <begin position="41"/>
        <end position="62"/>
    </location>
</feature>
<reference evidence="3" key="1">
    <citation type="journal article" date="2011" name="Nat. Biotechnol.">
        <title>The genomic sequence of the Chinese hamster ovary (CHO)-K1 cell line.</title>
        <authorList>
            <person name="Xu X."/>
            <person name="Nagarajan H."/>
            <person name="Lewis N.E."/>
            <person name="Pan S."/>
            <person name="Cai Z."/>
            <person name="Liu X."/>
            <person name="Chen W."/>
            <person name="Xie M."/>
            <person name="Wang W."/>
            <person name="Hammond S."/>
            <person name="Andersen M.R."/>
            <person name="Neff N."/>
            <person name="Passarelli B."/>
            <person name="Koh W."/>
            <person name="Fan H.C."/>
            <person name="Wang J."/>
            <person name="Gui Y."/>
            <person name="Lee K.H."/>
            <person name="Betenbaugh M.J."/>
            <person name="Quake S.R."/>
            <person name="Famili I."/>
            <person name="Palsson B.O."/>
            <person name="Wang J."/>
        </authorList>
    </citation>
    <scope>NUCLEOTIDE SEQUENCE [LARGE SCALE GENOMIC DNA]</scope>
    <source>
        <strain evidence="3">CHO K1 cell line</strain>
    </source>
</reference>
<keyword evidence="1" id="KW-1133">Transmembrane helix</keyword>